<evidence type="ECO:0000259" key="4">
    <source>
        <dbReference type="Pfam" id="PF01551"/>
    </source>
</evidence>
<feature type="domain" description="M23ase beta-sheet core" evidence="4">
    <location>
        <begin position="313"/>
        <end position="407"/>
    </location>
</feature>
<name>A0A919SGK4_9ACTN</name>
<organism evidence="5 6">
    <name type="scientific">Winogradskya consettensis</name>
    <dbReference type="NCBI Taxonomy" id="113560"/>
    <lineage>
        <taxon>Bacteria</taxon>
        <taxon>Bacillati</taxon>
        <taxon>Actinomycetota</taxon>
        <taxon>Actinomycetes</taxon>
        <taxon>Micromonosporales</taxon>
        <taxon>Micromonosporaceae</taxon>
        <taxon>Winogradskya</taxon>
    </lineage>
</organism>
<dbReference type="Pfam" id="PF01551">
    <property type="entry name" value="Peptidase_M23"/>
    <property type="match status" value="1"/>
</dbReference>
<sequence>MGSKQRHSRLRATLVLCLSVLCLAAPAVAAPGAAWADPSDDAKRASKAVDRAEAILEDATVTARNAARRLEAATAALPAAQEKVATSRGVVVAASVQAATARRKADAAQAAFEITAASFQAAQDQVDQARERVDEIASATYMGGNFAAINVLVDATGPRDAMDRLDLVGQVMQKQQEGVDQFMAARRSARIEQDKAGLAKRTAEDAEREATAKLNAARAAQKAAEQARAAVIHLTQSRKDALHVARSQRSAVLAKYEQAKAEEARIQNALRGWDDRNGGGAAYSGGALLMPVHGWKTSDFGSRYDPYYHVYQLHAGTDIAAPGGTPIHAAASGTVIRAGWNGGYGNYTCLSHGKGFSTCYGHQSKIMVYPGEYVRRGEVIGKVGTTGASTGYHLHFETRFYGVPKNPLKYLPSCFC</sequence>
<dbReference type="AlphaFoldDB" id="A0A919SGK4"/>
<comment type="caution">
    <text evidence="5">The sequence shown here is derived from an EMBL/GenBank/DDBJ whole genome shotgun (WGS) entry which is preliminary data.</text>
</comment>
<gene>
    <name evidence="5" type="ORF">Aco04nite_25770</name>
</gene>
<dbReference type="Gene3D" id="2.70.70.10">
    <property type="entry name" value="Glucose Permease (Domain IIA)"/>
    <property type="match status" value="1"/>
</dbReference>
<dbReference type="RefSeq" id="WP_244875948.1">
    <property type="nucleotide sequence ID" value="NZ_BAAATW010000008.1"/>
</dbReference>
<dbReference type="Proteomes" id="UP000680865">
    <property type="component" value="Unassembled WGS sequence"/>
</dbReference>
<dbReference type="InterPro" id="IPR016047">
    <property type="entry name" value="M23ase_b-sheet_dom"/>
</dbReference>
<evidence type="ECO:0000313" key="5">
    <source>
        <dbReference type="EMBL" id="GIM71536.1"/>
    </source>
</evidence>
<dbReference type="EMBL" id="BOQP01000011">
    <property type="protein sequence ID" value="GIM71536.1"/>
    <property type="molecule type" value="Genomic_DNA"/>
</dbReference>
<dbReference type="SUPFAM" id="SSF51261">
    <property type="entry name" value="Duplicated hybrid motif"/>
    <property type="match status" value="1"/>
</dbReference>
<reference evidence="5" key="1">
    <citation type="submission" date="2021-03" db="EMBL/GenBank/DDBJ databases">
        <title>Whole genome shotgun sequence of Actinoplanes consettensis NBRC 14913.</title>
        <authorList>
            <person name="Komaki H."/>
            <person name="Tamura T."/>
        </authorList>
    </citation>
    <scope>NUCLEOTIDE SEQUENCE</scope>
    <source>
        <strain evidence="5">NBRC 14913</strain>
    </source>
</reference>
<evidence type="ECO:0000256" key="2">
    <source>
        <dbReference type="SAM" id="Coils"/>
    </source>
</evidence>
<dbReference type="GO" id="GO:0004222">
    <property type="term" value="F:metalloendopeptidase activity"/>
    <property type="evidence" value="ECO:0007669"/>
    <property type="project" value="TreeGrafter"/>
</dbReference>
<feature type="coiled-coil region" evidence="2">
    <location>
        <begin position="49"/>
        <end position="83"/>
    </location>
</feature>
<dbReference type="InterPro" id="IPR011055">
    <property type="entry name" value="Dup_hybrid_motif"/>
</dbReference>
<feature type="chain" id="PRO_5039040933" description="M23ase beta-sheet core domain-containing protein" evidence="3">
    <location>
        <begin position="30"/>
        <end position="416"/>
    </location>
</feature>
<evidence type="ECO:0000313" key="6">
    <source>
        <dbReference type="Proteomes" id="UP000680865"/>
    </source>
</evidence>
<dbReference type="PANTHER" id="PTHR21666">
    <property type="entry name" value="PEPTIDASE-RELATED"/>
    <property type="match status" value="1"/>
</dbReference>
<keyword evidence="2" id="KW-0175">Coiled coil</keyword>
<protein>
    <recommendedName>
        <fullName evidence="4">M23ase beta-sheet core domain-containing protein</fullName>
    </recommendedName>
</protein>
<accession>A0A919SGK4</accession>
<dbReference type="InterPro" id="IPR050570">
    <property type="entry name" value="Cell_wall_metabolism_enzyme"/>
</dbReference>
<evidence type="ECO:0000256" key="3">
    <source>
        <dbReference type="SAM" id="SignalP"/>
    </source>
</evidence>
<feature type="signal peptide" evidence="3">
    <location>
        <begin position="1"/>
        <end position="29"/>
    </location>
</feature>
<keyword evidence="1 3" id="KW-0732">Signal</keyword>
<dbReference type="CDD" id="cd12797">
    <property type="entry name" value="M23_peptidase"/>
    <property type="match status" value="1"/>
</dbReference>
<evidence type="ECO:0000256" key="1">
    <source>
        <dbReference type="ARBA" id="ARBA00022729"/>
    </source>
</evidence>
<dbReference type="PANTHER" id="PTHR21666:SF289">
    <property type="entry name" value="L-ALA--D-GLU ENDOPEPTIDASE"/>
    <property type="match status" value="1"/>
</dbReference>
<dbReference type="Gene3D" id="6.10.250.3150">
    <property type="match status" value="1"/>
</dbReference>
<proteinExistence type="predicted"/>
<keyword evidence="6" id="KW-1185">Reference proteome</keyword>